<dbReference type="GO" id="GO:0016052">
    <property type="term" value="P:carbohydrate catabolic process"/>
    <property type="evidence" value="ECO:0007669"/>
    <property type="project" value="TreeGrafter"/>
</dbReference>
<evidence type="ECO:0000313" key="4">
    <source>
        <dbReference type="EMBL" id="MBM6949520.1"/>
    </source>
</evidence>
<gene>
    <name evidence="4" type="ORF">H6A20_12890</name>
</gene>
<evidence type="ECO:0000256" key="2">
    <source>
        <dbReference type="ARBA" id="ARBA00022801"/>
    </source>
</evidence>
<name>A0A938XEI9_9CLOT</name>
<dbReference type="Pfam" id="PF01183">
    <property type="entry name" value="Glyco_hydro_25"/>
    <property type="match status" value="1"/>
</dbReference>
<dbReference type="AlphaFoldDB" id="A0A938XEI9"/>
<dbReference type="PANTHER" id="PTHR34135:SF2">
    <property type="entry name" value="LYSOZYME"/>
    <property type="match status" value="1"/>
</dbReference>
<keyword evidence="3" id="KW-0326">Glycosidase</keyword>
<dbReference type="GO" id="GO:0009253">
    <property type="term" value="P:peptidoglycan catabolic process"/>
    <property type="evidence" value="ECO:0007669"/>
    <property type="project" value="InterPro"/>
</dbReference>
<keyword evidence="2" id="KW-0378">Hydrolase</keyword>
<evidence type="ECO:0008006" key="6">
    <source>
        <dbReference type="Google" id="ProtNLM"/>
    </source>
</evidence>
<dbReference type="PANTHER" id="PTHR34135">
    <property type="entry name" value="LYSOZYME"/>
    <property type="match status" value="1"/>
</dbReference>
<reference evidence="4" key="2">
    <citation type="journal article" date="2021" name="Sci. Rep.">
        <title>The distribution of antibiotic resistance genes in chicken gut microbiota commensals.</title>
        <authorList>
            <person name="Juricova H."/>
            <person name="Matiasovicova J."/>
            <person name="Kubasova T."/>
            <person name="Cejkova D."/>
            <person name="Rychlik I."/>
        </authorList>
    </citation>
    <scope>NUCLEOTIDE SEQUENCE</scope>
    <source>
        <strain evidence="4">An582</strain>
    </source>
</reference>
<dbReference type="SMART" id="SM00728">
    <property type="entry name" value="ChW"/>
    <property type="match status" value="3"/>
</dbReference>
<reference evidence="4" key="1">
    <citation type="submission" date="2020-08" db="EMBL/GenBank/DDBJ databases">
        <authorList>
            <person name="Cejkova D."/>
            <person name="Kubasova T."/>
            <person name="Jahodarova E."/>
            <person name="Rychlik I."/>
        </authorList>
    </citation>
    <scope>NUCLEOTIDE SEQUENCE</scope>
    <source>
        <strain evidence="4">An582</strain>
    </source>
</reference>
<sequence>MSMNGIDISNHQGRAGFDLAKVPCDFVICKATEGTGFVDAYCDGFVQKAIAMGKPFGVYHFATGKTSGRTEADFFYKNIKGYVGKGILILDWEGSAVGRGVSYAKEFLDRLQELTGVKGLLYSYNNCINSYNWAPVAQADYGLWNAGYYAGDTIMGYNPSAPLYGGTGAWAGAAMYQYTSHGRLSGYSGNLDLNVFYGDRNAWAAYAKGKAVNTDPDGDIRSGGTRQSSGSTKGTVNYQVHVRGDGWLNWKSDGQMAGTTGQNRRIEALRIDMPGDPEIKLHLRTDGDVSYKDIGADTILGTTGKKKRVEAISIKSDSVHYAYRVHQKKYGWSEWEIDGEWAGVRGASCQLEAVEIRNPELLIQAHVQTKGWLTKVPDGCVIGTTGAGLRLEALKIDPLEKTIKVKAHIQTDGWVDYGAITKDTIIGTTGEKKRLECLCLEGDFEWRAHLAKSGWTDWTEADGVATLGTVGQSLQMEAIEIRRK</sequence>
<evidence type="ECO:0000313" key="5">
    <source>
        <dbReference type="Proteomes" id="UP000705508"/>
    </source>
</evidence>
<organism evidence="4 5">
    <name type="scientific">Mordavella massiliensis</name>
    <dbReference type="NCBI Taxonomy" id="1871024"/>
    <lineage>
        <taxon>Bacteria</taxon>
        <taxon>Bacillati</taxon>
        <taxon>Bacillota</taxon>
        <taxon>Clostridia</taxon>
        <taxon>Eubacteriales</taxon>
        <taxon>Clostridiaceae</taxon>
        <taxon>Mordavella</taxon>
    </lineage>
</organism>
<dbReference type="EMBL" id="JACJKS010000038">
    <property type="protein sequence ID" value="MBM6949520.1"/>
    <property type="molecule type" value="Genomic_DNA"/>
</dbReference>
<accession>A0A938XEI9</accession>
<dbReference type="GO" id="GO:0016998">
    <property type="term" value="P:cell wall macromolecule catabolic process"/>
    <property type="evidence" value="ECO:0007669"/>
    <property type="project" value="InterPro"/>
</dbReference>
<dbReference type="Gene3D" id="3.20.20.80">
    <property type="entry name" value="Glycosidases"/>
    <property type="match status" value="1"/>
</dbReference>
<dbReference type="InterPro" id="IPR017853">
    <property type="entry name" value="GH"/>
</dbReference>
<dbReference type="GO" id="GO:0003796">
    <property type="term" value="F:lysozyme activity"/>
    <property type="evidence" value="ECO:0007669"/>
    <property type="project" value="InterPro"/>
</dbReference>
<comment type="caution">
    <text evidence="4">The sequence shown here is derived from an EMBL/GenBank/DDBJ whole genome shotgun (WGS) entry which is preliminary data.</text>
</comment>
<evidence type="ECO:0000256" key="1">
    <source>
        <dbReference type="ARBA" id="ARBA00010646"/>
    </source>
</evidence>
<dbReference type="RefSeq" id="WP_204907510.1">
    <property type="nucleotide sequence ID" value="NZ_JACJKS010000038.1"/>
</dbReference>
<protein>
    <recommendedName>
        <fullName evidence="6">Lysozyme</fullName>
    </recommendedName>
</protein>
<dbReference type="Pfam" id="PF07538">
    <property type="entry name" value="ChW"/>
    <property type="match status" value="4"/>
</dbReference>
<evidence type="ECO:0000256" key="3">
    <source>
        <dbReference type="ARBA" id="ARBA00023295"/>
    </source>
</evidence>
<dbReference type="InterPro" id="IPR018077">
    <property type="entry name" value="Glyco_hydro_fam25_subgr"/>
</dbReference>
<dbReference type="SMART" id="SM00641">
    <property type="entry name" value="Glyco_25"/>
    <property type="match status" value="1"/>
</dbReference>
<dbReference type="InterPro" id="IPR002053">
    <property type="entry name" value="Glyco_hydro_25"/>
</dbReference>
<comment type="similarity">
    <text evidence="1">Belongs to the glycosyl hydrolase 25 family.</text>
</comment>
<dbReference type="SUPFAM" id="SSF51445">
    <property type="entry name" value="(Trans)glycosidases"/>
    <property type="match status" value="1"/>
</dbReference>
<dbReference type="Proteomes" id="UP000705508">
    <property type="component" value="Unassembled WGS sequence"/>
</dbReference>
<proteinExistence type="inferred from homology"/>
<dbReference type="InterPro" id="IPR006637">
    <property type="entry name" value="ChW"/>
</dbReference>
<dbReference type="PROSITE" id="PS51904">
    <property type="entry name" value="GLYCOSYL_HYDROL_F25_2"/>
    <property type="match status" value="1"/>
</dbReference>